<dbReference type="PANTHER" id="PTHR47425:SF3">
    <property type="entry name" value="ZN(II)2CYS6 TRANSCRIPTION FACTOR (EUROFUNG)"/>
    <property type="match status" value="1"/>
</dbReference>
<evidence type="ECO:0000256" key="1">
    <source>
        <dbReference type="ARBA" id="ARBA00023242"/>
    </source>
</evidence>
<dbReference type="GO" id="GO:0008270">
    <property type="term" value="F:zinc ion binding"/>
    <property type="evidence" value="ECO:0007669"/>
    <property type="project" value="InterPro"/>
</dbReference>
<dbReference type="RefSeq" id="XP_018001790.1">
    <property type="nucleotide sequence ID" value="XM_018145585.1"/>
</dbReference>
<comment type="caution">
    <text evidence="4">The sequence shown here is derived from an EMBL/GenBank/DDBJ whole genome shotgun (WGS) entry which is preliminary data.</text>
</comment>
<dbReference type="SMART" id="SM00906">
    <property type="entry name" value="Fungal_trans"/>
    <property type="match status" value="1"/>
</dbReference>
<dbReference type="OrthoDB" id="4451586at2759"/>
<dbReference type="Proteomes" id="UP000038010">
    <property type="component" value="Unassembled WGS sequence"/>
</dbReference>
<feature type="region of interest" description="Disordered" evidence="2">
    <location>
        <begin position="26"/>
        <end position="72"/>
    </location>
</feature>
<dbReference type="PANTHER" id="PTHR47425">
    <property type="entry name" value="FARB-RELATED"/>
    <property type="match status" value="1"/>
</dbReference>
<organism evidence="4 5">
    <name type="scientific">Cyphellophora attinorum</name>
    <dbReference type="NCBI Taxonomy" id="1664694"/>
    <lineage>
        <taxon>Eukaryota</taxon>
        <taxon>Fungi</taxon>
        <taxon>Dikarya</taxon>
        <taxon>Ascomycota</taxon>
        <taxon>Pezizomycotina</taxon>
        <taxon>Eurotiomycetes</taxon>
        <taxon>Chaetothyriomycetidae</taxon>
        <taxon>Chaetothyriales</taxon>
        <taxon>Cyphellophoraceae</taxon>
        <taxon>Cyphellophora</taxon>
    </lineage>
</organism>
<dbReference type="CDD" id="cd12148">
    <property type="entry name" value="fungal_TF_MHR"/>
    <property type="match status" value="1"/>
</dbReference>
<evidence type="ECO:0000259" key="3">
    <source>
        <dbReference type="SMART" id="SM00906"/>
    </source>
</evidence>
<dbReference type="GeneID" id="28737465"/>
<proteinExistence type="predicted"/>
<keyword evidence="1" id="KW-0539">Nucleus</keyword>
<feature type="compositionally biased region" description="Polar residues" evidence="2">
    <location>
        <begin position="46"/>
        <end position="56"/>
    </location>
</feature>
<dbReference type="AlphaFoldDB" id="A0A0N1HSV5"/>
<protein>
    <submittedName>
        <fullName evidence="4">Cutinase transcription factor 1 beta</fullName>
    </submittedName>
</protein>
<sequence>MTLTVLSNDVRRKRVNRAEQEKFACRSDINKKRSAKRDRADRPEQLTGQEFTSPKTAATVDGAGPELSRKSEAPEDAIPVCLTFDNHPCASTTAEQEECEGYEGLSIRQPLESASAPTLVSTVTSTPLSSPSICFPAYIKPLPDSLELQDLNYLRSKGAFDLPEENLRIEILRSYMLGVHVFMPILNLRETLQTIAANDGQKRISLLLFQAIMFAGVAHLPDDSVHDTGFVTLKEARKEYFTRVRLLHDLDIEQDDLAVLQTLLLMSFEYEKWDKRRHTWYWSGLALSQAQSMALNSSSSAPSLPPETQMLHRRLWWSLYIRDRLIGLGLRRPMRIKDSDFDVKPLDMHAFDTSAFKIDFTTSAGQVYIQQDSNLAHLCALCCIELAKLCVCIGHILSTQYTVLGQRTEMTKSMIVAPRPLEERLSSLSRCDEELRTWYEVLEPQLRPFALSRGSDISKACSEVHWPILHMIYRTAIVVLHRPHMLQRQVGQIKDAAGQALSREKVKAAACTLTRITQTIYQQGHFHLLPTSAVSALLAASLAHLSTLKSSDEDARDASAYRFCQSSQLLQELRNTYASADSAVAFLGMTVRKAGLSLLMPLSQLRSYHLASSPRKERAARKAHLRHERLPSLPLSAGSDLNPVIMSGHMSAESSSNISGTQTGCINSDMAAVPPALTRTSSPITISQLDSSLQHTFSTWVDDDPSFGFDETLSMLETSAPRHCTFHYDADPFPPWEPT</sequence>
<gene>
    <name evidence="4" type="ORF">AB675_5379</name>
</gene>
<name>A0A0N1HSV5_9EURO</name>
<evidence type="ECO:0000256" key="2">
    <source>
        <dbReference type="SAM" id="MobiDB-lite"/>
    </source>
</evidence>
<dbReference type="Pfam" id="PF04082">
    <property type="entry name" value="Fungal_trans"/>
    <property type="match status" value="1"/>
</dbReference>
<dbReference type="GO" id="GO:0006351">
    <property type="term" value="P:DNA-templated transcription"/>
    <property type="evidence" value="ECO:0007669"/>
    <property type="project" value="InterPro"/>
</dbReference>
<keyword evidence="5" id="KW-1185">Reference proteome</keyword>
<evidence type="ECO:0000313" key="4">
    <source>
        <dbReference type="EMBL" id="KPI41827.1"/>
    </source>
</evidence>
<dbReference type="InterPro" id="IPR052761">
    <property type="entry name" value="Fungal_Detox/Toxin_TFs"/>
</dbReference>
<dbReference type="InterPro" id="IPR007219">
    <property type="entry name" value="XnlR_reg_dom"/>
</dbReference>
<reference evidence="4 5" key="1">
    <citation type="submission" date="2015-06" db="EMBL/GenBank/DDBJ databases">
        <title>Draft genome of the ant-associated black yeast Phialophora attae CBS 131958.</title>
        <authorList>
            <person name="Moreno L.F."/>
            <person name="Stielow B.J."/>
            <person name="de Hoog S."/>
            <person name="Vicente V.A."/>
            <person name="Weiss V.A."/>
            <person name="de Vries M."/>
            <person name="Cruz L.M."/>
            <person name="Souza E.M."/>
        </authorList>
    </citation>
    <scope>NUCLEOTIDE SEQUENCE [LARGE SCALE GENOMIC DNA]</scope>
    <source>
        <strain evidence="4 5">CBS 131958</strain>
    </source>
</reference>
<dbReference type="VEuPathDB" id="FungiDB:AB675_5379"/>
<dbReference type="STRING" id="1664694.A0A0N1HSV5"/>
<dbReference type="EMBL" id="LFJN01000008">
    <property type="protein sequence ID" value="KPI41827.1"/>
    <property type="molecule type" value="Genomic_DNA"/>
</dbReference>
<evidence type="ECO:0000313" key="5">
    <source>
        <dbReference type="Proteomes" id="UP000038010"/>
    </source>
</evidence>
<dbReference type="GO" id="GO:0003677">
    <property type="term" value="F:DNA binding"/>
    <property type="evidence" value="ECO:0007669"/>
    <property type="project" value="InterPro"/>
</dbReference>
<feature type="compositionally biased region" description="Basic and acidic residues" evidence="2">
    <location>
        <begin position="26"/>
        <end position="44"/>
    </location>
</feature>
<feature type="domain" description="Xylanolytic transcriptional activator regulatory" evidence="3">
    <location>
        <begin position="279"/>
        <end position="351"/>
    </location>
</feature>
<accession>A0A0N1HSV5</accession>